<organism evidence="3 4">
    <name type="scientific">Strongyloides ratti</name>
    <name type="common">Parasitic roundworm</name>
    <dbReference type="NCBI Taxonomy" id="34506"/>
    <lineage>
        <taxon>Eukaryota</taxon>
        <taxon>Metazoa</taxon>
        <taxon>Ecdysozoa</taxon>
        <taxon>Nematoda</taxon>
        <taxon>Chromadorea</taxon>
        <taxon>Rhabditida</taxon>
        <taxon>Tylenchina</taxon>
        <taxon>Panagrolaimomorpha</taxon>
        <taxon>Strongyloidoidea</taxon>
        <taxon>Strongyloididae</taxon>
        <taxon>Strongyloides</taxon>
    </lineage>
</organism>
<dbReference type="InterPro" id="IPR014044">
    <property type="entry name" value="CAP_dom"/>
</dbReference>
<evidence type="ECO:0000313" key="3">
    <source>
        <dbReference type="Proteomes" id="UP000035682"/>
    </source>
</evidence>
<dbReference type="AlphaFoldDB" id="A0A7I5TBB8"/>
<dbReference type="SUPFAM" id="SSF55797">
    <property type="entry name" value="PR-1-like"/>
    <property type="match status" value="1"/>
</dbReference>
<dbReference type="WBParaSite" id="SRAE_0000081500b.1">
    <property type="protein sequence ID" value="SRAE_0000081500b.1"/>
    <property type="gene ID" value="WBGene00256575"/>
</dbReference>
<feature type="signal peptide" evidence="1">
    <location>
        <begin position="1"/>
        <end position="24"/>
    </location>
</feature>
<reference evidence="4" key="2">
    <citation type="submission" date="2020-12" db="UniProtKB">
        <authorList>
            <consortium name="WormBaseParasite"/>
        </authorList>
    </citation>
    <scope>IDENTIFICATION</scope>
</reference>
<proteinExistence type="predicted"/>
<dbReference type="Pfam" id="PF00188">
    <property type="entry name" value="CAP"/>
    <property type="match status" value="1"/>
</dbReference>
<evidence type="ECO:0000259" key="2">
    <source>
        <dbReference type="Pfam" id="PF00188"/>
    </source>
</evidence>
<gene>
    <name evidence="4" type="primary">SRAE_1000182910</name>
</gene>
<sequence length="299" mass="35647">MKYFLKFFLLELIFITLLISSIISKEPTLEEFADLTALTYYTADLKRVYVCNDYLFYNETKALFYQDKIYDDYKKIKSKSTPDGGYKNKLKKLKNKYIIGERRAGHFYEINPFVEKFGEKVWGDCRSCYHEIFTTIFRKRVLEEINYYRKLHGVPKVSYHSKYNNYAKDEVKKFLKTGKSSSCDKQTKFKCVYMALPDSQAHLVISTLYEKLLALYDWEKNVYKSKLDPAIQLIWKKVKYIGIGLAQKQYHLHMFLTFSSKVKNDKDYKKNVRPIMRKYIKLYGKLPKKSKFTMNSKAE</sequence>
<evidence type="ECO:0000256" key="1">
    <source>
        <dbReference type="SAM" id="SignalP"/>
    </source>
</evidence>
<protein>
    <submittedName>
        <fullName evidence="4">CAP domain-containing protein</fullName>
    </submittedName>
</protein>
<keyword evidence="3" id="KW-1185">Reference proteome</keyword>
<evidence type="ECO:0000313" key="4">
    <source>
        <dbReference type="WBParaSite" id="SRAE_0000081500b.1"/>
    </source>
</evidence>
<accession>A0A7I5TBB8</accession>
<feature type="domain" description="SCP" evidence="2">
    <location>
        <begin position="142"/>
        <end position="251"/>
    </location>
</feature>
<dbReference type="OrthoDB" id="337038at2759"/>
<keyword evidence="1" id="KW-0732">Signal</keyword>
<reference evidence="3" key="1">
    <citation type="submission" date="2014-09" db="EMBL/GenBank/DDBJ databases">
        <authorList>
            <person name="Martin A.A."/>
        </authorList>
    </citation>
    <scope>NUCLEOTIDE SEQUENCE</scope>
    <source>
        <strain evidence="3">ED321</strain>
    </source>
</reference>
<dbReference type="Gene3D" id="3.40.33.10">
    <property type="entry name" value="CAP"/>
    <property type="match status" value="1"/>
</dbReference>
<feature type="chain" id="PRO_5029545902" evidence="1">
    <location>
        <begin position="25"/>
        <end position="299"/>
    </location>
</feature>
<dbReference type="InterPro" id="IPR035940">
    <property type="entry name" value="CAP_sf"/>
</dbReference>
<name>A0A7I5TBB8_STRRB</name>
<dbReference type="Proteomes" id="UP000035682">
    <property type="component" value="Unplaced"/>
</dbReference>